<organism evidence="4 5">
    <name type="scientific">Digitaria exilis</name>
    <dbReference type="NCBI Taxonomy" id="1010633"/>
    <lineage>
        <taxon>Eukaryota</taxon>
        <taxon>Viridiplantae</taxon>
        <taxon>Streptophyta</taxon>
        <taxon>Embryophyta</taxon>
        <taxon>Tracheophyta</taxon>
        <taxon>Spermatophyta</taxon>
        <taxon>Magnoliopsida</taxon>
        <taxon>Liliopsida</taxon>
        <taxon>Poales</taxon>
        <taxon>Poaceae</taxon>
        <taxon>PACMAD clade</taxon>
        <taxon>Panicoideae</taxon>
        <taxon>Panicodae</taxon>
        <taxon>Paniceae</taxon>
        <taxon>Anthephorinae</taxon>
        <taxon>Digitaria</taxon>
    </lineage>
</organism>
<reference evidence="4" key="1">
    <citation type="submission" date="2020-07" db="EMBL/GenBank/DDBJ databases">
        <title>Genome sequence and genetic diversity analysis of an under-domesticated orphan crop, white fonio (Digitaria exilis).</title>
        <authorList>
            <person name="Bennetzen J.L."/>
            <person name="Chen S."/>
            <person name="Ma X."/>
            <person name="Wang X."/>
            <person name="Yssel A.E.J."/>
            <person name="Chaluvadi S.R."/>
            <person name="Johnson M."/>
            <person name="Gangashetty P."/>
            <person name="Hamidou F."/>
            <person name="Sanogo M.D."/>
            <person name="Zwaenepoel A."/>
            <person name="Wallace J."/>
            <person name="Van De Peer Y."/>
            <person name="Van Deynze A."/>
        </authorList>
    </citation>
    <scope>NUCLEOTIDE SEQUENCE</scope>
    <source>
        <tissue evidence="4">Leaves</tissue>
    </source>
</reference>
<dbReference type="GO" id="GO:0005634">
    <property type="term" value="C:nucleus"/>
    <property type="evidence" value="ECO:0007669"/>
    <property type="project" value="TreeGrafter"/>
</dbReference>
<evidence type="ECO:0000256" key="1">
    <source>
        <dbReference type="ARBA" id="ARBA00022722"/>
    </source>
</evidence>
<feature type="domain" description="3'-5' exonuclease" evidence="3">
    <location>
        <begin position="17"/>
        <end position="201"/>
    </location>
</feature>
<dbReference type="EMBL" id="JACEFO010001882">
    <property type="protein sequence ID" value="KAF8695915.1"/>
    <property type="molecule type" value="Genomic_DNA"/>
</dbReference>
<dbReference type="GO" id="GO:0006139">
    <property type="term" value="P:nucleobase-containing compound metabolic process"/>
    <property type="evidence" value="ECO:0007669"/>
    <property type="project" value="InterPro"/>
</dbReference>
<dbReference type="AlphaFoldDB" id="A0A835BF04"/>
<dbReference type="PANTHER" id="PTHR13620">
    <property type="entry name" value="3-5 EXONUCLEASE"/>
    <property type="match status" value="1"/>
</dbReference>
<keyword evidence="5" id="KW-1185">Reference proteome</keyword>
<evidence type="ECO:0000259" key="3">
    <source>
        <dbReference type="SMART" id="SM00474"/>
    </source>
</evidence>
<comment type="caution">
    <text evidence="4">The sequence shown here is derived from an EMBL/GenBank/DDBJ whole genome shotgun (WGS) entry which is preliminary data.</text>
</comment>
<dbReference type="SUPFAM" id="SSF53098">
    <property type="entry name" value="Ribonuclease H-like"/>
    <property type="match status" value="1"/>
</dbReference>
<proteinExistence type="predicted"/>
<dbReference type="Gene3D" id="3.30.420.10">
    <property type="entry name" value="Ribonuclease H-like superfamily/Ribonuclease H"/>
    <property type="match status" value="1"/>
</dbReference>
<evidence type="ECO:0000256" key="2">
    <source>
        <dbReference type="ARBA" id="ARBA00022801"/>
    </source>
</evidence>
<protein>
    <recommendedName>
        <fullName evidence="3">3'-5' exonuclease domain-containing protein</fullName>
    </recommendedName>
</protein>
<dbReference type="InterPro" id="IPR036397">
    <property type="entry name" value="RNaseH_sf"/>
</dbReference>
<name>A0A835BF04_9POAL</name>
<dbReference type="SMART" id="SM00474">
    <property type="entry name" value="35EXOc"/>
    <property type="match status" value="1"/>
</dbReference>
<sequence>MGETKVLTVNFEGHRITTTVTSSGDSVAAWIDEVRSVHHRRLHKLVVGLDVEWRPLFGPGYSPTALLQICVGRRCLIFQLLHHDYLPDELEEFLADPDFSFVGVGVAADAERLRYDLDLEVANPVDLAELAAEEMERPDLRNAGLKAIASAVMGVSVDKPQSRVTMSRWDASCLSYEQIRYACIDAFVSFEVGRRLLTGEARTADPAVPAGEATTADPAVPAVAGAVAVARVP</sequence>
<gene>
    <name evidence="4" type="ORF">HU200_036791</name>
</gene>
<dbReference type="GO" id="GO:0008408">
    <property type="term" value="F:3'-5' exonuclease activity"/>
    <property type="evidence" value="ECO:0007669"/>
    <property type="project" value="InterPro"/>
</dbReference>
<keyword evidence="1" id="KW-0540">Nuclease</keyword>
<evidence type="ECO:0000313" key="4">
    <source>
        <dbReference type="EMBL" id="KAF8695915.1"/>
    </source>
</evidence>
<dbReference type="Proteomes" id="UP000636709">
    <property type="component" value="Unassembled WGS sequence"/>
</dbReference>
<dbReference type="InterPro" id="IPR012337">
    <property type="entry name" value="RNaseH-like_sf"/>
</dbReference>
<keyword evidence="2" id="KW-0378">Hydrolase</keyword>
<dbReference type="InterPro" id="IPR051132">
    <property type="entry name" value="3-5_Exonuclease_domain"/>
</dbReference>
<evidence type="ECO:0000313" key="5">
    <source>
        <dbReference type="Proteomes" id="UP000636709"/>
    </source>
</evidence>
<dbReference type="Pfam" id="PF01612">
    <property type="entry name" value="DNA_pol_A_exo1"/>
    <property type="match status" value="1"/>
</dbReference>
<dbReference type="CDD" id="cd06141">
    <property type="entry name" value="WRN_exo"/>
    <property type="match status" value="1"/>
</dbReference>
<dbReference type="FunFam" id="3.30.420.10:FF:000054">
    <property type="entry name" value="Werner Syndrome-like exonuclease"/>
    <property type="match status" value="1"/>
</dbReference>
<accession>A0A835BF04</accession>
<dbReference type="PANTHER" id="PTHR13620:SF51">
    <property type="entry name" value="3'-5' EXONUCLEASE DOMAIN-CONTAINING PROTEIN"/>
    <property type="match status" value="1"/>
</dbReference>
<dbReference type="InterPro" id="IPR002562">
    <property type="entry name" value="3'-5'_exonuclease_dom"/>
</dbReference>
<dbReference type="OrthoDB" id="1920326at2759"/>
<dbReference type="GO" id="GO:0005737">
    <property type="term" value="C:cytoplasm"/>
    <property type="evidence" value="ECO:0007669"/>
    <property type="project" value="TreeGrafter"/>
</dbReference>
<dbReference type="GO" id="GO:0003676">
    <property type="term" value="F:nucleic acid binding"/>
    <property type="evidence" value="ECO:0007669"/>
    <property type="project" value="InterPro"/>
</dbReference>